<keyword evidence="5" id="KW-0175">Coiled coil</keyword>
<dbReference type="GO" id="GO:0005768">
    <property type="term" value="C:endosome"/>
    <property type="evidence" value="ECO:0007669"/>
    <property type="project" value="UniProtKB-SubCell"/>
</dbReference>
<evidence type="ECO:0000313" key="11">
    <source>
        <dbReference type="Proteomes" id="UP000728185"/>
    </source>
</evidence>
<feature type="region of interest" description="Disordered" evidence="6">
    <location>
        <begin position="1712"/>
        <end position="1735"/>
    </location>
</feature>
<dbReference type="GO" id="GO:0043328">
    <property type="term" value="P:protein transport to vacuole involved in ubiquitin-dependent protein catabolic process via the multivesicular body sorting pathway"/>
    <property type="evidence" value="ECO:0007669"/>
    <property type="project" value="TreeGrafter"/>
</dbReference>
<dbReference type="Gene3D" id="1.20.120.560">
    <property type="entry name" value="alix/aip1 in complex with the ypdl late domain"/>
    <property type="match status" value="1"/>
</dbReference>
<feature type="compositionally biased region" description="Basic and acidic residues" evidence="6">
    <location>
        <begin position="1173"/>
        <end position="1187"/>
    </location>
</feature>
<keyword evidence="3" id="KW-0963">Cytoplasm</keyword>
<name>A0A8E0VDC3_9TREM</name>
<feature type="domain" description="Tyrosine-protein phosphatase" evidence="7">
    <location>
        <begin position="1273"/>
        <end position="1561"/>
    </location>
</feature>
<feature type="domain" description="BRO1" evidence="9">
    <location>
        <begin position="9"/>
        <end position="518"/>
    </location>
</feature>
<comment type="subcellular location">
    <subcellularLocation>
        <location evidence="2">Cytoplasm</location>
    </subcellularLocation>
    <subcellularLocation>
        <location evidence="1">Endosome</location>
    </subcellularLocation>
</comment>
<keyword evidence="11" id="KW-1185">Reference proteome</keyword>
<feature type="region of interest" description="Disordered" evidence="6">
    <location>
        <begin position="1632"/>
        <end position="1666"/>
    </location>
</feature>
<dbReference type="InterPro" id="IPR029021">
    <property type="entry name" value="Prot-tyrosine_phosphatase-like"/>
</dbReference>
<dbReference type="InterPro" id="IPR003595">
    <property type="entry name" value="Tyr_Pase_cat"/>
</dbReference>
<dbReference type="Gene3D" id="1.25.40.280">
    <property type="entry name" value="alix/aip1 like domains"/>
    <property type="match status" value="2"/>
</dbReference>
<dbReference type="PANTHER" id="PTHR23030:SF30">
    <property type="entry name" value="TYROSINE-PROTEIN PHOSPHATASE NON-RECEPTOR TYPE 23"/>
    <property type="match status" value="1"/>
</dbReference>
<evidence type="ECO:0000256" key="4">
    <source>
        <dbReference type="ARBA" id="ARBA00022753"/>
    </source>
</evidence>
<dbReference type="PANTHER" id="PTHR23030">
    <property type="entry name" value="PCD6 INTERACTING PROTEIN-RELATED"/>
    <property type="match status" value="1"/>
</dbReference>
<gene>
    <name evidence="10" type="ORF">FBUS_07737</name>
</gene>
<feature type="region of interest" description="Disordered" evidence="6">
    <location>
        <begin position="1155"/>
        <end position="1198"/>
    </location>
</feature>
<accession>A0A8E0VDC3</accession>
<dbReference type="Gene3D" id="1.20.140.50">
    <property type="entry name" value="alix/aip1 like domains"/>
    <property type="match status" value="1"/>
</dbReference>
<dbReference type="SMART" id="SM00404">
    <property type="entry name" value="PTPc_motif"/>
    <property type="match status" value="1"/>
</dbReference>
<dbReference type="Pfam" id="PF00102">
    <property type="entry name" value="Y_phosphatase"/>
    <property type="match status" value="2"/>
</dbReference>
<evidence type="ECO:0000313" key="10">
    <source>
        <dbReference type="EMBL" id="KAA0185990.1"/>
    </source>
</evidence>
<dbReference type="EMBL" id="LUCM01010044">
    <property type="protein sequence ID" value="KAA0185990.1"/>
    <property type="molecule type" value="Genomic_DNA"/>
</dbReference>
<organism evidence="10 11">
    <name type="scientific">Fasciolopsis buskii</name>
    <dbReference type="NCBI Taxonomy" id="27845"/>
    <lineage>
        <taxon>Eukaryota</taxon>
        <taxon>Metazoa</taxon>
        <taxon>Spiralia</taxon>
        <taxon>Lophotrochozoa</taxon>
        <taxon>Platyhelminthes</taxon>
        <taxon>Trematoda</taxon>
        <taxon>Digenea</taxon>
        <taxon>Plagiorchiida</taxon>
        <taxon>Echinostomata</taxon>
        <taxon>Echinostomatoidea</taxon>
        <taxon>Fasciolidae</taxon>
        <taxon>Fasciolopsis</taxon>
    </lineage>
</organism>
<proteinExistence type="predicted"/>
<feature type="compositionally biased region" description="Low complexity" evidence="6">
    <location>
        <begin position="656"/>
        <end position="668"/>
    </location>
</feature>
<dbReference type="PROSITE" id="PS50055">
    <property type="entry name" value="TYR_PHOSPHATASE_PTP"/>
    <property type="match status" value="1"/>
</dbReference>
<dbReference type="InterPro" id="IPR025304">
    <property type="entry name" value="ALIX_V_dom"/>
</dbReference>
<feature type="compositionally biased region" description="Polar residues" evidence="6">
    <location>
        <begin position="670"/>
        <end position="702"/>
    </location>
</feature>
<dbReference type="SMART" id="SM00194">
    <property type="entry name" value="PTPc"/>
    <property type="match status" value="1"/>
</dbReference>
<evidence type="ECO:0000259" key="7">
    <source>
        <dbReference type="PROSITE" id="PS50055"/>
    </source>
</evidence>
<evidence type="ECO:0000259" key="8">
    <source>
        <dbReference type="PROSITE" id="PS50056"/>
    </source>
</evidence>
<dbReference type="SMART" id="SM01041">
    <property type="entry name" value="BRO1"/>
    <property type="match status" value="1"/>
</dbReference>
<dbReference type="Pfam" id="PF13949">
    <property type="entry name" value="ALIX_LYPXL_bnd"/>
    <property type="match status" value="1"/>
</dbReference>
<dbReference type="InterPro" id="IPR000387">
    <property type="entry name" value="Tyr_Pase_dom"/>
</dbReference>
<evidence type="ECO:0000256" key="1">
    <source>
        <dbReference type="ARBA" id="ARBA00004177"/>
    </source>
</evidence>
<evidence type="ECO:0000256" key="6">
    <source>
        <dbReference type="SAM" id="MobiDB-lite"/>
    </source>
</evidence>
<dbReference type="Pfam" id="PF03097">
    <property type="entry name" value="BRO1"/>
    <property type="match status" value="1"/>
</dbReference>
<protein>
    <submittedName>
        <fullName evidence="10">Protein-tyrosine phosphatase</fullName>
    </submittedName>
</protein>
<dbReference type="PROSITE" id="PS51180">
    <property type="entry name" value="BRO1"/>
    <property type="match status" value="1"/>
</dbReference>
<dbReference type="InterPro" id="IPR038499">
    <property type="entry name" value="BRO1_sf"/>
</dbReference>
<dbReference type="PRINTS" id="PR00700">
    <property type="entry name" value="PRTYPHPHTASE"/>
</dbReference>
<dbReference type="SUPFAM" id="SSF52799">
    <property type="entry name" value="(Phosphotyrosine protein) phosphatases II"/>
    <property type="match status" value="1"/>
</dbReference>
<feature type="compositionally biased region" description="Polar residues" evidence="6">
    <location>
        <begin position="1052"/>
        <end position="1064"/>
    </location>
</feature>
<dbReference type="Gene3D" id="3.90.190.10">
    <property type="entry name" value="Protein tyrosine phosphatase superfamily"/>
    <property type="match status" value="1"/>
</dbReference>
<evidence type="ECO:0000256" key="2">
    <source>
        <dbReference type="ARBA" id="ARBA00004496"/>
    </source>
</evidence>
<dbReference type="OrthoDB" id="10266451at2759"/>
<feature type="compositionally biased region" description="Pro residues" evidence="6">
    <location>
        <begin position="762"/>
        <end position="774"/>
    </location>
</feature>
<feature type="region of interest" description="Disordered" evidence="6">
    <location>
        <begin position="955"/>
        <end position="1064"/>
    </location>
</feature>
<feature type="coiled-coil region" evidence="5">
    <location>
        <begin position="557"/>
        <end position="584"/>
    </location>
</feature>
<feature type="compositionally biased region" description="Polar residues" evidence="6">
    <location>
        <begin position="1160"/>
        <end position="1169"/>
    </location>
</feature>
<comment type="caution">
    <text evidence="10">The sequence shown here is derived from an EMBL/GenBank/DDBJ whole genome shotgun (WGS) entry which is preliminary data.</text>
</comment>
<evidence type="ECO:0000256" key="3">
    <source>
        <dbReference type="ARBA" id="ARBA00022490"/>
    </source>
</evidence>
<dbReference type="Proteomes" id="UP000728185">
    <property type="component" value="Unassembled WGS sequence"/>
</dbReference>
<reference evidence="10" key="1">
    <citation type="submission" date="2019-05" db="EMBL/GenBank/DDBJ databases">
        <title>Annotation for the trematode Fasciolopsis buski.</title>
        <authorList>
            <person name="Choi Y.-J."/>
        </authorList>
    </citation>
    <scope>NUCLEOTIDE SEQUENCE</scope>
    <source>
        <strain evidence="10">HT</strain>
        <tissue evidence="10">Whole worm</tissue>
    </source>
</reference>
<dbReference type="InterPro" id="IPR004328">
    <property type="entry name" value="BRO1_dom"/>
</dbReference>
<dbReference type="InterPro" id="IPR000242">
    <property type="entry name" value="PTP_cat"/>
</dbReference>
<keyword evidence="4" id="KW-0967">Endosome</keyword>
<sequence>MMEGLPRISVLSLPLKQSGDAPDLSPMAKDIELHYQHSPGMYKKEFADFLLARKAACEPSIDYTGLSKQKRYYAQLQLAKGRFQFSEDANTAVLWNWNDAFSGAAYESLDIGFEEAAILFNISALHTILGAKERRIEADSMKVACTHFQCAAWALETFADRHYSAGASGDLNTDLIRTLAQLMTDWRRRCQSKSEYYAALVAYFAGLNEENEKNFGKAIAWFQSAEKRIDEAEKSVKELKESENTTVPLVHGGPLRANVQFVADAIKSKLFLTSIDLDPQTILQPDPQVPQEFYDACTQIGGLEHGPERELSNYMQKLAKESTDVETEAQQLSELGGDLKVRLDALSSVQSGDNVKSIQGQIKSLIERIDGLSSMIKMARNSNVQLREIVGVHLEAMKRFRTPTEELIAQLPSVKSIIEDDSVKETMTKAKRLFDKVDEMRNQRTELIGQLREALHMDDVTGDLLASSVDRDQSDLDELFKTRLKKYDYLVGLLRQNMAAQQNIETALVDLNAEFAPQATKLRDTRQMRAKEMEQLLLSSKVYQDVVQKCQEGFRFYEELTCRFSDLRRELEQVADRLTVEESRLVGAPSSMKAVPSSAGPSQFRPGPVPTLGEYMAQMRLRNFEPGTQQGPRMIQQWPNSTVSAMQNFRNLSMIPGSPSAGSVPPGSQMIPNSGQQPVPQHPIQSYLPNQPSVIPTGSTECPRNMPPGGPRFPGVQPLPSQLPRPSGVPMASVSSMPPGGQPFGASPAPPGVPMPSTGPMTPMPNRPAPGPPPHDFRGAAPSSVQIPYTNYPAPVPPRPGHIAGTAWQTPAPTSLGYTTIGPRPPGPSVAGVVQPPMQPISYGQLPNPQYQPQADAYRPVLSNYSGASPVPIRMGVPPERLPLAGLQPNHPPDLRQEAPSQLHQVPRLSQATIPASGISYSGFVSPIPGQPPNANFTPSAAGFLSQGIRAQALHPSPIPRQPLGVQPLSHPGSGMNMNMGVQPFCRPNMPPPQPLQQQQQNQSIPPPPLQQQQNQSIPPPPLQQHQQPQQSLETTSTQQQCQTQVPCSHPQVPSHTGVVSVSQPPGNFVDPNPVKTAADIGIAGTNNAMADEGCVSDSAPLKPQVLTKADFDAQRREERLRATYGGTLISASPIPSGRSGETNSLYSTEAKMANDKLDSSVSQQQKASDQPRANEVKHSHSSERRTSTTATSGADPLSDPLILNPFIAATENLLTWLEHLDDPIPSDSKPGVKMTRLDKTWSRVQEIASAERISSSGRKKSTQAAAMCCPTKNRRQDCVPYDTNRVMLEGTKNDYINASHIDFLKWFGDWCPRYIVAQAPMQKTVADFWQMILTQGCEVVVFLPPARISRPSSPTLAGLNDWSNTGEGGYGDLTNHLSIPPHLPSNKVGSRFSVPGSQPPLELRLQALKNSDHTKKATDLGCLSNGHGFTERILTVRNITTEQTRSLVHLTYHGLVLPPTGSRIGGITDPAIEPFCAFVNHVHTYYKQQRSLLRPIAVVCEHGAGLSGIFVTASVCLLHAERLGRLADCVEVAGRLLQQRRGIFSQPVELVTAARVVAHAAVEAAARRDVVVGPRRCSSSVSTRSADHYEKLASVATVPPVVAPVDSLFSDQHMQIGELLSVVDRFNLGGESSSVRQPDFISTEPVKDDTINTGATEDAPNHEDLSAVSVSKANELSVLESTREEATNLDRLVDLSTLGSENPVVRHRYRREDFESAGGSSADSRRLRASDNDPFCELDPFSALCERTNSPVS</sequence>
<evidence type="ECO:0000259" key="9">
    <source>
        <dbReference type="PROSITE" id="PS51180"/>
    </source>
</evidence>
<feature type="domain" description="Tyrosine specific protein phosphatases" evidence="8">
    <location>
        <begin position="1477"/>
        <end position="1552"/>
    </location>
</feature>
<dbReference type="PROSITE" id="PS50056">
    <property type="entry name" value="TYR_PHOSPHATASE_2"/>
    <property type="match status" value="1"/>
</dbReference>
<feature type="region of interest" description="Disordered" evidence="6">
    <location>
        <begin position="652"/>
        <end position="811"/>
    </location>
</feature>
<dbReference type="GO" id="GO:0004725">
    <property type="term" value="F:protein tyrosine phosphatase activity"/>
    <property type="evidence" value="ECO:0007669"/>
    <property type="project" value="InterPro"/>
</dbReference>
<feature type="compositionally biased region" description="Low complexity" evidence="6">
    <location>
        <begin position="1024"/>
        <end position="1045"/>
    </location>
</feature>
<evidence type="ECO:0000256" key="5">
    <source>
        <dbReference type="SAM" id="Coils"/>
    </source>
</evidence>